<dbReference type="RefSeq" id="XP_060444311.1">
    <property type="nucleotide sequence ID" value="XM_060590582.1"/>
</dbReference>
<dbReference type="GeneID" id="85475444"/>
<sequence>MIELSRNINQATTITHVMTIQSLAPDKYFGTGVAVISCFGALSFSWSFSVIELVSFSVIVVPGLCFSSSATDGNISVDMRLRSIDSSCFSVIVTILLFLLVDMGADSGSVVRSILCLVGDGYWQE</sequence>
<dbReference type="AlphaFoldDB" id="A0AAI9ZPD5"/>
<evidence type="ECO:0008006" key="4">
    <source>
        <dbReference type="Google" id="ProtNLM"/>
    </source>
</evidence>
<dbReference type="EMBL" id="JAHMHQ010000012">
    <property type="protein sequence ID" value="KAK1635704.1"/>
    <property type="molecule type" value="Genomic_DNA"/>
</dbReference>
<evidence type="ECO:0000313" key="3">
    <source>
        <dbReference type="Proteomes" id="UP001243989"/>
    </source>
</evidence>
<gene>
    <name evidence="2" type="ORF">BDP81DRAFT_430141</name>
</gene>
<reference evidence="2" key="1">
    <citation type="submission" date="2021-06" db="EMBL/GenBank/DDBJ databases">
        <title>Comparative genomics, transcriptomics and evolutionary studies reveal genomic signatures of adaptation to plant cell wall in hemibiotrophic fungi.</title>
        <authorList>
            <consortium name="DOE Joint Genome Institute"/>
            <person name="Baroncelli R."/>
            <person name="Diaz J.F."/>
            <person name="Benocci T."/>
            <person name="Peng M."/>
            <person name="Battaglia E."/>
            <person name="Haridas S."/>
            <person name="Andreopoulos W."/>
            <person name="Labutti K."/>
            <person name="Pangilinan J."/>
            <person name="Floch G.L."/>
            <person name="Makela M.R."/>
            <person name="Henrissat B."/>
            <person name="Grigoriev I.V."/>
            <person name="Crouch J.A."/>
            <person name="De Vries R.P."/>
            <person name="Sukno S.A."/>
            <person name="Thon M.R."/>
        </authorList>
    </citation>
    <scope>NUCLEOTIDE SEQUENCE</scope>
    <source>
        <strain evidence="2">CBS 102054</strain>
    </source>
</reference>
<keyword evidence="3" id="KW-1185">Reference proteome</keyword>
<keyword evidence="1" id="KW-0812">Transmembrane</keyword>
<dbReference type="Proteomes" id="UP001243989">
    <property type="component" value="Unassembled WGS sequence"/>
</dbReference>
<feature type="transmembrane region" description="Helical" evidence="1">
    <location>
        <begin position="83"/>
        <end position="101"/>
    </location>
</feature>
<comment type="caution">
    <text evidence="2">The sequence shown here is derived from an EMBL/GenBank/DDBJ whole genome shotgun (WGS) entry which is preliminary data.</text>
</comment>
<feature type="transmembrane region" description="Helical" evidence="1">
    <location>
        <begin position="28"/>
        <end position="47"/>
    </location>
</feature>
<name>A0AAI9ZPD5_9PEZI</name>
<evidence type="ECO:0000313" key="2">
    <source>
        <dbReference type="EMBL" id="KAK1635704.1"/>
    </source>
</evidence>
<feature type="transmembrane region" description="Helical" evidence="1">
    <location>
        <begin position="53"/>
        <end position="71"/>
    </location>
</feature>
<keyword evidence="1" id="KW-0472">Membrane</keyword>
<keyword evidence="1" id="KW-1133">Transmembrane helix</keyword>
<evidence type="ECO:0000256" key="1">
    <source>
        <dbReference type="SAM" id="Phobius"/>
    </source>
</evidence>
<accession>A0AAI9ZPD5</accession>
<proteinExistence type="predicted"/>
<organism evidence="2 3">
    <name type="scientific">Colletotrichum phormii</name>
    <dbReference type="NCBI Taxonomy" id="359342"/>
    <lineage>
        <taxon>Eukaryota</taxon>
        <taxon>Fungi</taxon>
        <taxon>Dikarya</taxon>
        <taxon>Ascomycota</taxon>
        <taxon>Pezizomycotina</taxon>
        <taxon>Sordariomycetes</taxon>
        <taxon>Hypocreomycetidae</taxon>
        <taxon>Glomerellales</taxon>
        <taxon>Glomerellaceae</taxon>
        <taxon>Colletotrichum</taxon>
        <taxon>Colletotrichum acutatum species complex</taxon>
    </lineage>
</organism>
<protein>
    <recommendedName>
        <fullName evidence="4">Transmembrane protein</fullName>
    </recommendedName>
</protein>